<sequence>MDKEFIKQIARMSSLGLNIIISVLIGVFIGIEIDKYLNFKYLFLIIFSALGFIAGIYEIYKAVKRELNEKP</sequence>
<name>A0A520XEM7_9DELT</name>
<keyword evidence="1" id="KW-0472">Membrane</keyword>
<keyword evidence="1" id="KW-1133">Transmembrane helix</keyword>
<evidence type="ECO:0000256" key="1">
    <source>
        <dbReference type="SAM" id="Phobius"/>
    </source>
</evidence>
<dbReference type="Proteomes" id="UP000322454">
    <property type="component" value="Unassembled WGS sequence"/>
</dbReference>
<accession>A0A520XEM7</accession>
<feature type="transmembrane region" description="Helical" evidence="1">
    <location>
        <begin position="12"/>
        <end position="33"/>
    </location>
</feature>
<organism evidence="2 3">
    <name type="scientific">Candidatus Acidulodesulfobacterium acidiphilum</name>
    <dbReference type="NCBI Taxonomy" id="2597224"/>
    <lineage>
        <taxon>Bacteria</taxon>
        <taxon>Deltaproteobacteria</taxon>
        <taxon>Candidatus Acidulodesulfobacterales</taxon>
        <taxon>Candidatus Acidulodesulfobacterium</taxon>
    </lineage>
</organism>
<comment type="caution">
    <text evidence="2">The sequence shown here is derived from an EMBL/GenBank/DDBJ whole genome shotgun (WGS) entry which is preliminary data.</text>
</comment>
<feature type="transmembrane region" description="Helical" evidence="1">
    <location>
        <begin position="39"/>
        <end position="60"/>
    </location>
</feature>
<evidence type="ECO:0000313" key="2">
    <source>
        <dbReference type="EMBL" id="RZV39606.1"/>
    </source>
</evidence>
<proteinExistence type="predicted"/>
<dbReference type="AlphaFoldDB" id="A0A520XEM7"/>
<dbReference type="InterPro" id="IPR032820">
    <property type="entry name" value="ATPase_put"/>
</dbReference>
<dbReference type="Pfam" id="PF09527">
    <property type="entry name" value="ATPase_gene1"/>
    <property type="match status" value="1"/>
</dbReference>
<gene>
    <name evidence="2" type="ORF">EVJ48_04505</name>
</gene>
<protein>
    <submittedName>
        <fullName evidence="2">AtpZ/AtpI family protein</fullName>
    </submittedName>
</protein>
<evidence type="ECO:0000313" key="3">
    <source>
        <dbReference type="Proteomes" id="UP000322454"/>
    </source>
</evidence>
<dbReference type="EMBL" id="SHMQ01000009">
    <property type="protein sequence ID" value="RZV39606.1"/>
    <property type="molecule type" value="Genomic_DNA"/>
</dbReference>
<reference evidence="2 3" key="1">
    <citation type="submission" date="2019-01" db="EMBL/GenBank/DDBJ databases">
        <title>Insights into ecological role of a new deltaproteobacterial order Candidatus Sinidesulfobacterales (Sva0485) by metagenomics and metatranscriptomics.</title>
        <authorList>
            <person name="Tan S."/>
            <person name="Liu J."/>
            <person name="Fang Y."/>
            <person name="Hedlund B."/>
            <person name="Lian Z.-H."/>
            <person name="Huang L.-Y."/>
            <person name="Li J.-T."/>
            <person name="Huang L.-N."/>
            <person name="Li W.-J."/>
            <person name="Jiang H.-C."/>
            <person name="Dong H.-L."/>
            <person name="Shu W.-S."/>
        </authorList>
    </citation>
    <scope>NUCLEOTIDE SEQUENCE [LARGE SCALE GENOMIC DNA]</scope>
    <source>
        <strain evidence="2">AP4</strain>
    </source>
</reference>
<keyword evidence="1" id="KW-0812">Transmembrane</keyword>